<evidence type="ECO:0000313" key="1">
    <source>
        <dbReference type="EMBL" id="KAL2067911.1"/>
    </source>
</evidence>
<comment type="caution">
    <text evidence="1">The sequence shown here is derived from an EMBL/GenBank/DDBJ whole genome shotgun (WGS) entry which is preliminary data.</text>
</comment>
<protein>
    <submittedName>
        <fullName evidence="1">Uncharacterized protein</fullName>
    </submittedName>
</protein>
<dbReference type="Proteomes" id="UP001595075">
    <property type="component" value="Unassembled WGS sequence"/>
</dbReference>
<name>A0ABR4CEL8_9HELO</name>
<sequence>MLLLEKSSGGAEMNTWQGCGKATSSIIYPGSPTYTCPVLHINGHFRIECQLDGRVSYNYTYANLARVLDVRTVLASEDPFGPYCGGTLKLACTAFVSKPFNERRQAREPSTDWDRKVISTQLDCGDEVVEATFLLPLGEAMNNVIHGVIVEQIAAIKGEFRKIAAFHAFTRLWPGYAFEERMDAIGSATVALDCAKELHDPESRKQRYVIAIV</sequence>
<organism evidence="1 2">
    <name type="scientific">Oculimacula yallundae</name>
    <dbReference type="NCBI Taxonomy" id="86028"/>
    <lineage>
        <taxon>Eukaryota</taxon>
        <taxon>Fungi</taxon>
        <taxon>Dikarya</taxon>
        <taxon>Ascomycota</taxon>
        <taxon>Pezizomycotina</taxon>
        <taxon>Leotiomycetes</taxon>
        <taxon>Helotiales</taxon>
        <taxon>Ploettnerulaceae</taxon>
        <taxon>Oculimacula</taxon>
    </lineage>
</organism>
<reference evidence="1 2" key="1">
    <citation type="journal article" date="2024" name="Commun. Biol.">
        <title>Comparative genomic analysis of thermophilic fungi reveals convergent evolutionary adaptations and gene losses.</title>
        <authorList>
            <person name="Steindorff A.S."/>
            <person name="Aguilar-Pontes M.V."/>
            <person name="Robinson A.J."/>
            <person name="Andreopoulos B."/>
            <person name="LaButti K."/>
            <person name="Kuo A."/>
            <person name="Mondo S."/>
            <person name="Riley R."/>
            <person name="Otillar R."/>
            <person name="Haridas S."/>
            <person name="Lipzen A."/>
            <person name="Grimwood J."/>
            <person name="Schmutz J."/>
            <person name="Clum A."/>
            <person name="Reid I.D."/>
            <person name="Moisan M.C."/>
            <person name="Butler G."/>
            <person name="Nguyen T.T.M."/>
            <person name="Dewar K."/>
            <person name="Conant G."/>
            <person name="Drula E."/>
            <person name="Henrissat B."/>
            <person name="Hansel C."/>
            <person name="Singer S."/>
            <person name="Hutchinson M.I."/>
            <person name="de Vries R.P."/>
            <person name="Natvig D.O."/>
            <person name="Powell A.J."/>
            <person name="Tsang A."/>
            <person name="Grigoriev I.V."/>
        </authorList>
    </citation>
    <scope>NUCLEOTIDE SEQUENCE [LARGE SCALE GENOMIC DNA]</scope>
    <source>
        <strain evidence="1 2">CBS 494.80</strain>
    </source>
</reference>
<gene>
    <name evidence="1" type="ORF">VTL71DRAFT_16009</name>
</gene>
<keyword evidence="2" id="KW-1185">Reference proteome</keyword>
<proteinExistence type="predicted"/>
<evidence type="ECO:0000313" key="2">
    <source>
        <dbReference type="Proteomes" id="UP001595075"/>
    </source>
</evidence>
<accession>A0ABR4CEL8</accession>
<dbReference type="EMBL" id="JAZHXI010000009">
    <property type="protein sequence ID" value="KAL2067911.1"/>
    <property type="molecule type" value="Genomic_DNA"/>
</dbReference>